<dbReference type="KEGG" id="mgo:AFA91_32565"/>
<sequence>MSSVLSAIPDDARAVIEDELARRNPELLRLLQGSQRPTIEQSHALIDALSDALSENYEPGHIPNERGRAIDHAIGAYLLAWPIDRRRPE</sequence>
<accession>A0A0K0XEM8</accession>
<proteinExistence type="predicted"/>
<evidence type="ECO:0000313" key="2">
    <source>
        <dbReference type="Proteomes" id="UP000062255"/>
    </source>
</evidence>
<name>A0A0K0XEM8_MYCGD</name>
<dbReference type="OrthoDB" id="4631476at2"/>
<dbReference type="RefSeq" id="WP_049748315.1">
    <property type="nucleotide sequence ID" value="NZ_CP012150.1"/>
</dbReference>
<organism evidence="1 2">
    <name type="scientific">Mycolicibacterium goodii</name>
    <name type="common">Mycobacterium goodii</name>
    <dbReference type="NCBI Taxonomy" id="134601"/>
    <lineage>
        <taxon>Bacteria</taxon>
        <taxon>Bacillati</taxon>
        <taxon>Actinomycetota</taxon>
        <taxon>Actinomycetes</taxon>
        <taxon>Mycobacteriales</taxon>
        <taxon>Mycobacteriaceae</taxon>
        <taxon>Mycolicibacterium</taxon>
    </lineage>
</organism>
<protein>
    <submittedName>
        <fullName evidence="1">Uncharacterized protein</fullName>
    </submittedName>
</protein>
<dbReference type="Proteomes" id="UP000062255">
    <property type="component" value="Chromosome"/>
</dbReference>
<gene>
    <name evidence="1" type="ORF">AFA91_32565</name>
</gene>
<dbReference type="AlphaFoldDB" id="A0A0K0XEM8"/>
<reference evidence="1 2" key="1">
    <citation type="submission" date="2015-07" db="EMBL/GenBank/DDBJ databases">
        <title>Complete genome sequence of Mycobacterium goodii X7B, a facultative thermophilic biodesulfurizing bacterium.</title>
        <authorList>
            <person name="Yu B."/>
            <person name="Li F."/>
            <person name="Xu P."/>
        </authorList>
    </citation>
    <scope>NUCLEOTIDE SEQUENCE [LARGE SCALE GENOMIC DNA]</scope>
    <source>
        <strain evidence="1 2">X7B</strain>
    </source>
</reference>
<dbReference type="EMBL" id="CP012150">
    <property type="protein sequence ID" value="AKS35869.1"/>
    <property type="molecule type" value="Genomic_DNA"/>
</dbReference>
<dbReference type="PATRIC" id="fig|134601.6.peg.6740"/>
<evidence type="ECO:0000313" key="1">
    <source>
        <dbReference type="EMBL" id="AKS35869.1"/>
    </source>
</evidence>